<reference evidence="1 2" key="1">
    <citation type="journal article" date="2016" name="Nat. Commun.">
        <title>Thousands of microbial genomes shed light on interconnected biogeochemical processes in an aquifer system.</title>
        <authorList>
            <person name="Anantharaman K."/>
            <person name="Brown C.T."/>
            <person name="Hug L.A."/>
            <person name="Sharon I."/>
            <person name="Castelle C.J."/>
            <person name="Probst A.J."/>
            <person name="Thomas B.C."/>
            <person name="Singh A."/>
            <person name="Wilkins M.J."/>
            <person name="Karaoz U."/>
            <person name="Brodie E.L."/>
            <person name="Williams K.H."/>
            <person name="Hubbard S.S."/>
            <person name="Banfield J.F."/>
        </authorList>
    </citation>
    <scope>NUCLEOTIDE SEQUENCE [LARGE SCALE GENOMIC DNA]</scope>
</reference>
<dbReference type="Proteomes" id="UP000177528">
    <property type="component" value="Unassembled WGS sequence"/>
</dbReference>
<protein>
    <submittedName>
        <fullName evidence="1">Uncharacterized protein</fullName>
    </submittedName>
</protein>
<organism evidence="1 2">
    <name type="scientific">Candidatus Andersenbacteria bacterium RIFCSPHIGHO2_12_FULL_45_11</name>
    <dbReference type="NCBI Taxonomy" id="1797281"/>
    <lineage>
        <taxon>Bacteria</taxon>
        <taxon>Candidatus Anderseniibacteriota</taxon>
    </lineage>
</organism>
<comment type="caution">
    <text evidence="1">The sequence shown here is derived from an EMBL/GenBank/DDBJ whole genome shotgun (WGS) entry which is preliminary data.</text>
</comment>
<evidence type="ECO:0000313" key="2">
    <source>
        <dbReference type="Proteomes" id="UP000177528"/>
    </source>
</evidence>
<accession>A0A1G1X5E7</accession>
<dbReference type="AlphaFoldDB" id="A0A1G1X5E7"/>
<sequence>MNDEQNQIEYLDIQITDFALHSNKLNNPKPWERTVQKSKRSNQPARLYTKILSVEENGTMVLEAPEGMIDKNGKRIVIRAHLPKGGVPIYAGSDLIEKVDAIKKKQDNIRVWKAD</sequence>
<name>A0A1G1X5E7_9BACT</name>
<evidence type="ECO:0000313" key="1">
    <source>
        <dbReference type="EMBL" id="OGY35238.1"/>
    </source>
</evidence>
<dbReference type="EMBL" id="MHHR01000002">
    <property type="protein sequence ID" value="OGY35238.1"/>
    <property type="molecule type" value="Genomic_DNA"/>
</dbReference>
<proteinExistence type="predicted"/>
<gene>
    <name evidence="1" type="ORF">A3D99_01025</name>
</gene>